<sequence length="134" mass="14745">MTTLKVPTAMVFVRAKDGISHSAKEWSSKEDCAEGALTLGKAAQNISSFRTFLGFRIKASKLAKIQAPFVIMETACDVVRDHLHDHVLRQRSALAKKQSTAACEKLADDLRRTFGFGWLLGTDIDGELHLGIET</sequence>
<dbReference type="Gene3D" id="3.40.630.10">
    <property type="entry name" value="Zn peptidases"/>
    <property type="match status" value="1"/>
</dbReference>
<dbReference type="EMBL" id="QGML01000322">
    <property type="protein sequence ID" value="TVY92407.1"/>
    <property type="molecule type" value="Genomic_DNA"/>
</dbReference>
<reference evidence="1 2" key="1">
    <citation type="submission" date="2018-05" db="EMBL/GenBank/DDBJ databases">
        <title>Genome sequencing and assembly of the regulated plant pathogen Lachnellula willkommii and related sister species for the development of diagnostic species identification markers.</title>
        <authorList>
            <person name="Giroux E."/>
            <person name="Bilodeau G."/>
        </authorList>
    </citation>
    <scope>NUCLEOTIDE SEQUENCE [LARGE SCALE GENOMIC DNA]</scope>
    <source>
        <strain evidence="1 2">CBS 172.35</strain>
    </source>
</reference>
<dbReference type="AlphaFoldDB" id="A0A559MHH8"/>
<name>A0A559MHH8_9HELO</name>
<protein>
    <submittedName>
        <fullName evidence="1">N-carbamoyl-L-amino acid hydrolase</fullName>
    </submittedName>
</protein>
<keyword evidence="1" id="KW-0378">Hydrolase</keyword>
<accession>A0A559MHH8</accession>
<dbReference type="SUPFAM" id="SSF53187">
    <property type="entry name" value="Zn-dependent exopeptidases"/>
    <property type="match status" value="1"/>
</dbReference>
<organism evidence="1 2">
    <name type="scientific">Lachnellula willkommii</name>
    <dbReference type="NCBI Taxonomy" id="215461"/>
    <lineage>
        <taxon>Eukaryota</taxon>
        <taxon>Fungi</taxon>
        <taxon>Dikarya</taxon>
        <taxon>Ascomycota</taxon>
        <taxon>Pezizomycotina</taxon>
        <taxon>Leotiomycetes</taxon>
        <taxon>Helotiales</taxon>
        <taxon>Lachnaceae</taxon>
        <taxon>Lachnellula</taxon>
    </lineage>
</organism>
<dbReference type="GO" id="GO:0016787">
    <property type="term" value="F:hydrolase activity"/>
    <property type="evidence" value="ECO:0007669"/>
    <property type="project" value="UniProtKB-KW"/>
</dbReference>
<feature type="non-terminal residue" evidence="1">
    <location>
        <position position="134"/>
    </location>
</feature>
<keyword evidence="2" id="KW-1185">Reference proteome</keyword>
<evidence type="ECO:0000313" key="1">
    <source>
        <dbReference type="EMBL" id="TVY92407.1"/>
    </source>
</evidence>
<proteinExistence type="predicted"/>
<dbReference type="Proteomes" id="UP000315522">
    <property type="component" value="Unassembled WGS sequence"/>
</dbReference>
<gene>
    <name evidence="1" type="primary">amaB</name>
    <name evidence="1" type="ORF">LAWI1_G001814</name>
</gene>
<evidence type="ECO:0000313" key="2">
    <source>
        <dbReference type="Proteomes" id="UP000315522"/>
    </source>
</evidence>
<comment type="caution">
    <text evidence="1">The sequence shown here is derived from an EMBL/GenBank/DDBJ whole genome shotgun (WGS) entry which is preliminary data.</text>
</comment>